<accession>A0A256IR83</accession>
<gene>
    <name evidence="2" type="ORF">DJ83_13750</name>
</gene>
<proteinExistence type="predicted"/>
<reference evidence="2 3" key="1">
    <citation type="journal article" date="2014" name="Front. Microbiol.">
        <title>Population and genomic analysis of the genus Halorubrum.</title>
        <authorList>
            <person name="Fullmer M.S."/>
            <person name="Soucy S.M."/>
            <person name="Swithers K.S."/>
            <person name="Makkay A.M."/>
            <person name="Wheeler R."/>
            <person name="Ventosa A."/>
            <person name="Gogarten J.P."/>
            <person name="Papke R.T."/>
        </authorList>
    </citation>
    <scope>NUCLEOTIDE SEQUENCE [LARGE SCALE GENOMIC DNA]</scope>
    <source>
        <strain evidence="2 3">LD3</strain>
    </source>
</reference>
<dbReference type="EMBL" id="NHOW01000159">
    <property type="protein sequence ID" value="OYR59054.1"/>
    <property type="molecule type" value="Genomic_DNA"/>
</dbReference>
<protein>
    <submittedName>
        <fullName evidence="2">Uncharacterized protein</fullName>
    </submittedName>
</protein>
<comment type="caution">
    <text evidence="2">The sequence shown here is derived from an EMBL/GenBank/DDBJ whole genome shotgun (WGS) entry which is preliminary data.</text>
</comment>
<dbReference type="Proteomes" id="UP000216409">
    <property type="component" value="Unassembled WGS sequence"/>
</dbReference>
<name>A0A256IR83_HALEZ</name>
<keyword evidence="1" id="KW-0175">Coiled coil</keyword>
<evidence type="ECO:0000313" key="2">
    <source>
        <dbReference type="EMBL" id="OYR59054.1"/>
    </source>
</evidence>
<feature type="coiled-coil region" evidence="1">
    <location>
        <begin position="62"/>
        <end position="89"/>
    </location>
</feature>
<evidence type="ECO:0000313" key="3">
    <source>
        <dbReference type="Proteomes" id="UP000216409"/>
    </source>
</evidence>
<organism evidence="2 3">
    <name type="scientific">Halorubrum ezzemoulense</name>
    <name type="common">Halorubrum chaoviator</name>
    <dbReference type="NCBI Taxonomy" id="337243"/>
    <lineage>
        <taxon>Archaea</taxon>
        <taxon>Methanobacteriati</taxon>
        <taxon>Methanobacteriota</taxon>
        <taxon>Stenosarchaea group</taxon>
        <taxon>Halobacteria</taxon>
        <taxon>Halobacteriales</taxon>
        <taxon>Haloferacaceae</taxon>
        <taxon>Halorubrum</taxon>
    </lineage>
</organism>
<dbReference type="AlphaFoldDB" id="A0A256IR83"/>
<evidence type="ECO:0000256" key="1">
    <source>
        <dbReference type="SAM" id="Coils"/>
    </source>
</evidence>
<dbReference type="RefSeq" id="WP_094580410.1">
    <property type="nucleotide sequence ID" value="NZ_NHOW01000159.1"/>
</dbReference>
<sequence>MAERKTIAFRVDESQKQKWKKYAENNPEYDSLSHLVRLAVVHEMSDRYGRAGSGGGVDSGKIGELVTAVQKVEGRLEEVEKNVEDATEAAYSTAEPAAEIPPKGEILSALPHGKNNAMTADAIAVELGIDNAETALMLAYELERLEGETSAVGRIVESEGEAAESWAEAMAGGGATVTKRYYREE</sequence>